<gene>
    <name evidence="1" type="ORF">EV207_103156</name>
</gene>
<organism evidence="1 2">
    <name type="scientific">Scopulibacillus darangshiensis</name>
    <dbReference type="NCBI Taxonomy" id="442528"/>
    <lineage>
        <taxon>Bacteria</taxon>
        <taxon>Bacillati</taxon>
        <taxon>Bacillota</taxon>
        <taxon>Bacilli</taxon>
        <taxon>Bacillales</taxon>
        <taxon>Sporolactobacillaceae</taxon>
        <taxon>Scopulibacillus</taxon>
    </lineage>
</organism>
<dbReference type="SMART" id="SM00855">
    <property type="entry name" value="PGAM"/>
    <property type="match status" value="1"/>
</dbReference>
<dbReference type="Proteomes" id="UP000295416">
    <property type="component" value="Unassembled WGS sequence"/>
</dbReference>
<dbReference type="GO" id="GO:0016791">
    <property type="term" value="F:phosphatase activity"/>
    <property type="evidence" value="ECO:0007669"/>
    <property type="project" value="TreeGrafter"/>
</dbReference>
<dbReference type="CDD" id="cd07067">
    <property type="entry name" value="HP_PGM_like"/>
    <property type="match status" value="1"/>
</dbReference>
<dbReference type="SUPFAM" id="SSF53254">
    <property type="entry name" value="Phosphoglycerate mutase-like"/>
    <property type="match status" value="1"/>
</dbReference>
<proteinExistence type="predicted"/>
<name>A0A4R2P8R1_9BACL</name>
<dbReference type="InterPro" id="IPR050275">
    <property type="entry name" value="PGM_Phosphatase"/>
</dbReference>
<comment type="caution">
    <text evidence="1">The sequence shown here is derived from an EMBL/GenBank/DDBJ whole genome shotgun (WGS) entry which is preliminary data.</text>
</comment>
<evidence type="ECO:0000313" key="1">
    <source>
        <dbReference type="EMBL" id="TCP31272.1"/>
    </source>
</evidence>
<reference evidence="1 2" key="1">
    <citation type="submission" date="2019-03" db="EMBL/GenBank/DDBJ databases">
        <title>Genomic Encyclopedia of Type Strains, Phase IV (KMG-IV): sequencing the most valuable type-strain genomes for metagenomic binning, comparative biology and taxonomic classification.</title>
        <authorList>
            <person name="Goeker M."/>
        </authorList>
    </citation>
    <scope>NUCLEOTIDE SEQUENCE [LARGE SCALE GENOMIC DNA]</scope>
    <source>
        <strain evidence="1 2">DSM 19377</strain>
    </source>
</reference>
<dbReference type="OrthoDB" id="512570at2"/>
<dbReference type="Gene3D" id="3.40.50.1240">
    <property type="entry name" value="Phosphoglycerate mutase-like"/>
    <property type="match status" value="1"/>
</dbReference>
<dbReference type="InterPro" id="IPR029033">
    <property type="entry name" value="His_PPase_superfam"/>
</dbReference>
<protein>
    <submittedName>
        <fullName evidence="1">2,3-bisphosphoglycerate-dependent phosphoglycerate mutase</fullName>
    </submittedName>
</protein>
<accession>A0A4R2P8R1</accession>
<sequence length="179" mass="20079">MKKIYLIRHCRAYGQAETADLTEEGKLQAKELAEALKPKDIQYIVSSPYVRAMETIAPFATEAGIPVVADERLIERILADEPLDDWYERLKATFTDLNLSYPGGESSQEAMSRGVAVIESIMGRTESSAAVVTHGCLLALILKHFNQDLGFADWEKLTNPDVYELNIEGRKVNIKRLLH</sequence>
<dbReference type="Pfam" id="PF00300">
    <property type="entry name" value="His_Phos_1"/>
    <property type="match status" value="1"/>
</dbReference>
<dbReference type="PANTHER" id="PTHR48100:SF1">
    <property type="entry name" value="HISTIDINE PHOSPHATASE FAMILY PROTEIN-RELATED"/>
    <property type="match status" value="1"/>
</dbReference>
<dbReference type="InterPro" id="IPR013078">
    <property type="entry name" value="His_Pase_superF_clade-1"/>
</dbReference>
<keyword evidence="2" id="KW-1185">Reference proteome</keyword>
<dbReference type="PANTHER" id="PTHR48100">
    <property type="entry name" value="BROAD-SPECIFICITY PHOSPHATASE YOR283W-RELATED"/>
    <property type="match status" value="1"/>
</dbReference>
<dbReference type="EMBL" id="SLXK01000003">
    <property type="protein sequence ID" value="TCP31272.1"/>
    <property type="molecule type" value="Genomic_DNA"/>
</dbReference>
<dbReference type="AlphaFoldDB" id="A0A4R2P8R1"/>
<evidence type="ECO:0000313" key="2">
    <source>
        <dbReference type="Proteomes" id="UP000295416"/>
    </source>
</evidence>
<dbReference type="RefSeq" id="WP_132743876.1">
    <property type="nucleotide sequence ID" value="NZ_SLXK01000003.1"/>
</dbReference>
<dbReference type="GO" id="GO:0005737">
    <property type="term" value="C:cytoplasm"/>
    <property type="evidence" value="ECO:0007669"/>
    <property type="project" value="TreeGrafter"/>
</dbReference>